<name>A0A0G4PQ19_PENC3</name>
<gene>
    <name evidence="1" type="ORF">PCAMFM013_S027g000134</name>
</gene>
<dbReference type="EMBL" id="HG793160">
    <property type="protein sequence ID" value="CRL28445.1"/>
    <property type="molecule type" value="Genomic_DNA"/>
</dbReference>
<dbReference type="PANTHER" id="PTHR23070">
    <property type="entry name" value="BCS1 AAA-TYPE ATPASE"/>
    <property type="match status" value="1"/>
</dbReference>
<dbReference type="SUPFAM" id="SSF52540">
    <property type="entry name" value="P-loop containing nucleoside triphosphate hydrolases"/>
    <property type="match status" value="1"/>
</dbReference>
<dbReference type="STRING" id="1429867.A0A0G4PQ19"/>
<sequence>MDKEVQDDLLRDVKDFLNEDTQKWYADRGIPYQRGYLLYGPPGTGKSSFRISDSKLMKLFSELPLYCIVLLEDVDAAGIGRRDDSDTDQEDKSTSGVTLSGLLNVLNALIRPGRADKKVYFQLADKKISTQLFHTVFKQTVDHKGSKHECGDEAIERLANNFASKVPD</sequence>
<accession>A0A0G4PQ19</accession>
<protein>
    <submittedName>
        <fullName evidence="1">Str. FM013</fullName>
    </submittedName>
</protein>
<proteinExistence type="predicted"/>
<organism evidence="1 2">
    <name type="scientific">Penicillium camemberti (strain FM 013)</name>
    <dbReference type="NCBI Taxonomy" id="1429867"/>
    <lineage>
        <taxon>Eukaryota</taxon>
        <taxon>Fungi</taxon>
        <taxon>Dikarya</taxon>
        <taxon>Ascomycota</taxon>
        <taxon>Pezizomycotina</taxon>
        <taxon>Eurotiomycetes</taxon>
        <taxon>Eurotiomycetidae</taxon>
        <taxon>Eurotiales</taxon>
        <taxon>Aspergillaceae</taxon>
        <taxon>Penicillium</taxon>
    </lineage>
</organism>
<reference evidence="1 2" key="1">
    <citation type="journal article" date="2014" name="Nat. Commun.">
        <title>Multiple recent horizontal transfers of a large genomic region in cheese making fungi.</title>
        <authorList>
            <person name="Cheeseman K."/>
            <person name="Ropars J."/>
            <person name="Renault P."/>
            <person name="Dupont J."/>
            <person name="Gouzy J."/>
            <person name="Branca A."/>
            <person name="Abraham A.L."/>
            <person name="Ceppi M."/>
            <person name="Conseiller E."/>
            <person name="Debuchy R."/>
            <person name="Malagnac F."/>
            <person name="Goarin A."/>
            <person name="Silar P."/>
            <person name="Lacoste S."/>
            <person name="Sallet E."/>
            <person name="Bensimon A."/>
            <person name="Giraud T."/>
            <person name="Brygoo Y."/>
        </authorList>
    </citation>
    <scope>NUCLEOTIDE SEQUENCE [LARGE SCALE GENOMIC DNA]</scope>
    <source>
        <strain evidence="2">FM 013</strain>
    </source>
</reference>
<dbReference type="InterPro" id="IPR050747">
    <property type="entry name" value="Mitochondrial_chaperone_BCS1"/>
</dbReference>
<dbReference type="AlphaFoldDB" id="A0A0G4PQ19"/>
<keyword evidence="2" id="KW-1185">Reference proteome</keyword>
<evidence type="ECO:0000313" key="2">
    <source>
        <dbReference type="Proteomes" id="UP000053732"/>
    </source>
</evidence>
<dbReference type="InterPro" id="IPR027417">
    <property type="entry name" value="P-loop_NTPase"/>
</dbReference>
<dbReference type="Gene3D" id="3.40.50.300">
    <property type="entry name" value="P-loop containing nucleotide triphosphate hydrolases"/>
    <property type="match status" value="2"/>
</dbReference>
<dbReference type="Proteomes" id="UP000053732">
    <property type="component" value="Unassembled WGS sequence"/>
</dbReference>
<evidence type="ECO:0000313" key="1">
    <source>
        <dbReference type="EMBL" id="CRL28445.1"/>
    </source>
</evidence>